<evidence type="ECO:0000313" key="8">
    <source>
        <dbReference type="Proteomes" id="UP000027192"/>
    </source>
</evidence>
<feature type="transmembrane region" description="Helical" evidence="6">
    <location>
        <begin position="222"/>
        <end position="248"/>
    </location>
</feature>
<proteinExistence type="inferred from homology"/>
<protein>
    <submittedName>
        <fullName evidence="7">Permease</fullName>
    </submittedName>
</protein>
<evidence type="ECO:0000256" key="1">
    <source>
        <dbReference type="ARBA" id="ARBA00004141"/>
    </source>
</evidence>
<evidence type="ECO:0000256" key="4">
    <source>
        <dbReference type="ARBA" id="ARBA00022989"/>
    </source>
</evidence>
<comment type="caution">
    <text evidence="7">The sequence shown here is derived from an EMBL/GenBank/DDBJ whole genome shotgun (WGS) entry which is preliminary data.</text>
</comment>
<dbReference type="PANTHER" id="PTHR30028">
    <property type="entry name" value="UPF0014 INNER MEMBRANE PROTEIN YBBM-RELATED"/>
    <property type="match status" value="1"/>
</dbReference>
<feature type="transmembrane region" description="Helical" evidence="6">
    <location>
        <begin position="61"/>
        <end position="83"/>
    </location>
</feature>
<feature type="transmembrane region" description="Helical" evidence="6">
    <location>
        <begin position="95"/>
        <end position="119"/>
    </location>
</feature>
<evidence type="ECO:0000313" key="7">
    <source>
        <dbReference type="EMBL" id="KDM89748.1"/>
    </source>
</evidence>
<gene>
    <name evidence="7" type="ORF">EA58_20915</name>
</gene>
<evidence type="ECO:0000256" key="5">
    <source>
        <dbReference type="ARBA" id="ARBA00023136"/>
    </source>
</evidence>
<keyword evidence="8" id="KW-1185">Reference proteome</keyword>
<dbReference type="PANTHER" id="PTHR30028:SF0">
    <property type="entry name" value="PROTEIN ALUMINUM SENSITIVE 3"/>
    <property type="match status" value="1"/>
</dbReference>
<accession>A0A066RQU3</accession>
<feature type="transmembrane region" description="Helical" evidence="6">
    <location>
        <begin position="195"/>
        <end position="216"/>
    </location>
</feature>
<dbReference type="OrthoDB" id="9791807at2"/>
<evidence type="ECO:0000256" key="3">
    <source>
        <dbReference type="ARBA" id="ARBA00022692"/>
    </source>
</evidence>
<dbReference type="InterPro" id="IPR005226">
    <property type="entry name" value="UPF0014_fam"/>
</dbReference>
<dbReference type="GO" id="GO:0005886">
    <property type="term" value="C:plasma membrane"/>
    <property type="evidence" value="ECO:0007669"/>
    <property type="project" value="TreeGrafter"/>
</dbReference>
<evidence type="ECO:0000256" key="6">
    <source>
        <dbReference type="SAM" id="Phobius"/>
    </source>
</evidence>
<dbReference type="Proteomes" id="UP000027192">
    <property type="component" value="Unassembled WGS sequence"/>
</dbReference>
<dbReference type="STRING" id="1654360.EA58_20915"/>
<sequence>MDSAVNLSNVSLAFFYLLLLLPLGVFSRWQLGLSKVAVISVLRMTLQLAVVGIYLQTLFSFQHLGLNLFWLSVMVLVAGFSICRRSGVPLGKATVAVIVGLLVSLAVVLPPMLIGLIHADPWWQAQYLIPVSGMLLGNALTANVLALERWYSCLKEKSNEYQFYLAMGAPHPVQPFQREAVKAALTPQLASMSTLGIVALPGMMTGQILGGTAPILAVKYQIAIMIAILVAAAVSVATTLGVISRFAFDPYGRLKL</sequence>
<comment type="subcellular location">
    <subcellularLocation>
        <location evidence="1">Membrane</location>
        <topology evidence="1">Multi-pass membrane protein</topology>
    </subcellularLocation>
</comment>
<feature type="transmembrane region" description="Helical" evidence="6">
    <location>
        <begin position="125"/>
        <end position="147"/>
    </location>
</feature>
<organism evidence="7 8">
    <name type="scientific">Photobacterium galatheae</name>
    <dbReference type="NCBI Taxonomy" id="1654360"/>
    <lineage>
        <taxon>Bacteria</taxon>
        <taxon>Pseudomonadati</taxon>
        <taxon>Pseudomonadota</taxon>
        <taxon>Gammaproteobacteria</taxon>
        <taxon>Vibrionales</taxon>
        <taxon>Vibrionaceae</taxon>
        <taxon>Photobacterium</taxon>
    </lineage>
</organism>
<dbReference type="RefSeq" id="WP_036757165.1">
    <property type="nucleotide sequence ID" value="NZ_JAGSGC010000011.1"/>
</dbReference>
<comment type="similarity">
    <text evidence="2">Belongs to the UPF0014 family.</text>
</comment>
<keyword evidence="4 6" id="KW-1133">Transmembrane helix</keyword>
<dbReference type="Pfam" id="PF03649">
    <property type="entry name" value="UPF0014"/>
    <property type="match status" value="1"/>
</dbReference>
<evidence type="ECO:0000256" key="2">
    <source>
        <dbReference type="ARBA" id="ARBA00005268"/>
    </source>
</evidence>
<keyword evidence="3 6" id="KW-0812">Transmembrane</keyword>
<dbReference type="EMBL" id="JMIB01000044">
    <property type="protein sequence ID" value="KDM89748.1"/>
    <property type="molecule type" value="Genomic_DNA"/>
</dbReference>
<reference evidence="7 8" key="1">
    <citation type="submission" date="2014-04" db="EMBL/GenBank/DDBJ databases">
        <title>Draft genome sequence of Photobacterium halotolerans S2753: a solonamide, ngercheumicin and holomycin producer.</title>
        <authorList>
            <person name="Machado H.R."/>
            <person name="Gram L."/>
        </authorList>
    </citation>
    <scope>NUCLEOTIDE SEQUENCE [LARGE SCALE GENOMIC DNA]</scope>
    <source>
        <strain evidence="7 8">S2753</strain>
    </source>
</reference>
<keyword evidence="5 6" id="KW-0472">Membrane</keyword>
<feature type="transmembrane region" description="Helical" evidence="6">
    <location>
        <begin position="36"/>
        <end position="55"/>
    </location>
</feature>
<name>A0A066RQU3_9GAMM</name>
<dbReference type="AlphaFoldDB" id="A0A066RQU3"/>
<feature type="transmembrane region" description="Helical" evidence="6">
    <location>
        <begin position="12"/>
        <end position="29"/>
    </location>
</feature>